<keyword evidence="1" id="KW-0472">Membrane</keyword>
<reference evidence="2 3" key="1">
    <citation type="submission" date="2019-04" db="EMBL/GenBank/DDBJ databases">
        <authorList>
            <consortium name="DOE Joint Genome Institute"/>
            <person name="Mondo S."/>
            <person name="Kjaerbolling I."/>
            <person name="Vesth T."/>
            <person name="Frisvad J.C."/>
            <person name="Nybo J.L."/>
            <person name="Theobald S."/>
            <person name="Kildgaard S."/>
            <person name="Isbrandt T."/>
            <person name="Kuo A."/>
            <person name="Sato A."/>
            <person name="Lyhne E.K."/>
            <person name="Kogle M.E."/>
            <person name="Wiebenga A."/>
            <person name="Kun R.S."/>
            <person name="Lubbers R.J."/>
            <person name="Makela M.R."/>
            <person name="Barry K."/>
            <person name="Chovatia M."/>
            <person name="Clum A."/>
            <person name="Daum C."/>
            <person name="Haridas S."/>
            <person name="He G."/>
            <person name="LaButti K."/>
            <person name="Lipzen A."/>
            <person name="Riley R."/>
            <person name="Salamov A."/>
            <person name="Simmons B.A."/>
            <person name="Magnuson J.K."/>
            <person name="Henrissat B."/>
            <person name="Mortensen U.H."/>
            <person name="Larsen T.O."/>
            <person name="Devries R.P."/>
            <person name="Grigoriev I.V."/>
            <person name="Machida M."/>
            <person name="Baker S.E."/>
            <person name="Andersen M.R."/>
            <person name="Cantor M.N."/>
            <person name="Hua S.X."/>
        </authorList>
    </citation>
    <scope>NUCLEOTIDE SEQUENCE [LARGE SCALE GENOMIC DNA]</scope>
    <source>
        <strain evidence="2 3">CBS 117616</strain>
    </source>
</reference>
<proteinExistence type="predicted"/>
<evidence type="ECO:0000313" key="3">
    <source>
        <dbReference type="Proteomes" id="UP000325395"/>
    </source>
</evidence>
<gene>
    <name evidence="2" type="ORF">BDV36DRAFT_13828</name>
</gene>
<sequence length="131" mass="15734">MLLIMLRSDISKEESGSELELGTQHYISYRYWPQAEKTLRRCVWRERDAETGERLCGLFTGSWVPEFLCEIALEFTLRDRLLNWELLFWVVRVVYVVHVAIMQLCFVLRLYLYCLDKQLLSSLFMVFLRVK</sequence>
<evidence type="ECO:0008006" key="4">
    <source>
        <dbReference type="Google" id="ProtNLM"/>
    </source>
</evidence>
<name>A0ABQ6WF65_9EURO</name>
<keyword evidence="3" id="KW-1185">Reference proteome</keyword>
<evidence type="ECO:0000313" key="2">
    <source>
        <dbReference type="EMBL" id="KAE8414151.1"/>
    </source>
</evidence>
<evidence type="ECO:0000256" key="1">
    <source>
        <dbReference type="SAM" id="Phobius"/>
    </source>
</evidence>
<keyword evidence="1" id="KW-1133">Transmembrane helix</keyword>
<organism evidence="2 3">
    <name type="scientific">Aspergillus pseudocaelatus</name>
    <dbReference type="NCBI Taxonomy" id="1825620"/>
    <lineage>
        <taxon>Eukaryota</taxon>
        <taxon>Fungi</taxon>
        <taxon>Dikarya</taxon>
        <taxon>Ascomycota</taxon>
        <taxon>Pezizomycotina</taxon>
        <taxon>Eurotiomycetes</taxon>
        <taxon>Eurotiomycetidae</taxon>
        <taxon>Eurotiales</taxon>
        <taxon>Aspergillaceae</taxon>
        <taxon>Aspergillus</taxon>
        <taxon>Aspergillus subgen. Circumdati</taxon>
    </lineage>
</organism>
<protein>
    <recommendedName>
        <fullName evidence="4">Fungal-type protein kinase domain-containing protein</fullName>
    </recommendedName>
</protein>
<keyword evidence="1" id="KW-0812">Transmembrane</keyword>
<accession>A0ABQ6WF65</accession>
<feature type="transmembrane region" description="Helical" evidence="1">
    <location>
        <begin position="86"/>
        <end position="104"/>
    </location>
</feature>
<dbReference type="Proteomes" id="UP000325395">
    <property type="component" value="Unassembled WGS sequence"/>
</dbReference>
<dbReference type="EMBL" id="ML735791">
    <property type="protein sequence ID" value="KAE8414151.1"/>
    <property type="molecule type" value="Genomic_DNA"/>
</dbReference>